<evidence type="ECO:0000313" key="12">
    <source>
        <dbReference type="Proteomes" id="UP001549122"/>
    </source>
</evidence>
<dbReference type="InterPro" id="IPR011060">
    <property type="entry name" value="RibuloseP-bd_barrel"/>
</dbReference>
<comment type="catalytic activity">
    <reaction evidence="1 9">
        <text>N-(5-phospho-beta-D-ribosyl)anthranilate = 1-(2-carboxyphenylamino)-1-deoxy-D-ribulose 5-phosphate</text>
        <dbReference type="Rhea" id="RHEA:21540"/>
        <dbReference type="ChEBI" id="CHEBI:18277"/>
        <dbReference type="ChEBI" id="CHEBI:58613"/>
        <dbReference type="EC" id="5.3.1.24"/>
    </reaction>
</comment>
<evidence type="ECO:0000256" key="1">
    <source>
        <dbReference type="ARBA" id="ARBA00001164"/>
    </source>
</evidence>
<dbReference type="GO" id="GO:0004640">
    <property type="term" value="F:phosphoribosylanthranilate isomerase activity"/>
    <property type="evidence" value="ECO:0007669"/>
    <property type="project" value="UniProtKB-EC"/>
</dbReference>
<comment type="similarity">
    <text evidence="9">Belongs to the TrpF family.</text>
</comment>
<reference evidence="11 12" key="1">
    <citation type="submission" date="2024-06" db="EMBL/GenBank/DDBJ databases">
        <title>Genomic Encyclopedia of Type Strains, Phase IV (KMG-IV): sequencing the most valuable type-strain genomes for metagenomic binning, comparative biology and taxonomic classification.</title>
        <authorList>
            <person name="Goeker M."/>
        </authorList>
    </citation>
    <scope>NUCLEOTIDE SEQUENCE [LARGE SCALE GENOMIC DNA]</scope>
    <source>
        <strain evidence="11 12">DSM 28303</strain>
    </source>
</reference>
<dbReference type="HAMAP" id="MF_00135">
    <property type="entry name" value="PRAI"/>
    <property type="match status" value="1"/>
</dbReference>
<protein>
    <recommendedName>
        <fullName evidence="4 9">N-(5'-phosphoribosyl)anthranilate isomerase</fullName>
        <shortName evidence="9">PRAI</shortName>
        <ecNumber evidence="3 9">5.3.1.24</ecNumber>
    </recommendedName>
</protein>
<feature type="domain" description="N-(5'phosphoribosyl) anthranilate isomerase (PRAI)" evidence="10">
    <location>
        <begin position="4"/>
        <end position="189"/>
    </location>
</feature>
<dbReference type="InterPro" id="IPR013785">
    <property type="entry name" value="Aldolase_TIM"/>
</dbReference>
<evidence type="ECO:0000256" key="8">
    <source>
        <dbReference type="ARBA" id="ARBA00023235"/>
    </source>
</evidence>
<keyword evidence="12" id="KW-1185">Reference proteome</keyword>
<dbReference type="InterPro" id="IPR001240">
    <property type="entry name" value="PRAI_dom"/>
</dbReference>
<proteinExistence type="inferred from homology"/>
<dbReference type="PANTHER" id="PTHR42894">
    <property type="entry name" value="N-(5'-PHOSPHORIBOSYL)ANTHRANILATE ISOMERASE"/>
    <property type="match status" value="1"/>
</dbReference>
<gene>
    <name evidence="9" type="primary">trpF</name>
    <name evidence="11" type="ORF">ABID29_000393</name>
</gene>
<keyword evidence="5 9" id="KW-0028">Amino-acid biosynthesis</keyword>
<dbReference type="Gene3D" id="3.20.20.70">
    <property type="entry name" value="Aldolase class I"/>
    <property type="match status" value="1"/>
</dbReference>
<dbReference type="SUPFAM" id="SSF51366">
    <property type="entry name" value="Ribulose-phoshate binding barrel"/>
    <property type="match status" value="1"/>
</dbReference>
<dbReference type="Proteomes" id="UP001549122">
    <property type="component" value="Unassembled WGS sequence"/>
</dbReference>
<keyword evidence="7 9" id="KW-0057">Aromatic amino acid biosynthesis</keyword>
<evidence type="ECO:0000256" key="7">
    <source>
        <dbReference type="ARBA" id="ARBA00023141"/>
    </source>
</evidence>
<dbReference type="EMBL" id="JBEPLO010000003">
    <property type="protein sequence ID" value="MET3557284.1"/>
    <property type="molecule type" value="Genomic_DNA"/>
</dbReference>
<evidence type="ECO:0000256" key="6">
    <source>
        <dbReference type="ARBA" id="ARBA00022822"/>
    </source>
</evidence>
<dbReference type="InterPro" id="IPR044643">
    <property type="entry name" value="TrpF_fam"/>
</dbReference>
<accession>A0ABV2FFF2</accession>
<dbReference type="NCBIfam" id="NF002300">
    <property type="entry name" value="PRK01222.1-7"/>
    <property type="match status" value="1"/>
</dbReference>
<keyword evidence="6 9" id="KW-0822">Tryptophan biosynthesis</keyword>
<dbReference type="Pfam" id="PF00697">
    <property type="entry name" value="PRAI"/>
    <property type="match status" value="1"/>
</dbReference>
<sequence length="193" mass="21095">MTRVKICGLSDECAIRTACEAEADYIGFVFATSKRQVSIEQAKALRSAVTAGVQVVGVFLNQSEAFIEQAIEEVGLDLVQIHGEWEEETVLSRPLIRARQTKDQPEALSLPVGASYLLLDAPVAGSGQTFEWQSVDVAEVRDSLFVAGGLTVDNVQRAVQHFQPFAVDVSSGVETNGQKDLEKIREFIRRVKG</sequence>
<dbReference type="CDD" id="cd00405">
    <property type="entry name" value="PRAI"/>
    <property type="match status" value="1"/>
</dbReference>
<evidence type="ECO:0000256" key="2">
    <source>
        <dbReference type="ARBA" id="ARBA00004664"/>
    </source>
</evidence>
<comment type="caution">
    <text evidence="11">The sequence shown here is derived from an EMBL/GenBank/DDBJ whole genome shotgun (WGS) entry which is preliminary data.</text>
</comment>
<keyword evidence="8 9" id="KW-0413">Isomerase</keyword>
<comment type="pathway">
    <text evidence="2 9">Amino-acid biosynthesis; L-tryptophan biosynthesis; L-tryptophan from chorismate: step 3/5.</text>
</comment>
<name>A0ABV2FFF2_9STRE</name>
<evidence type="ECO:0000256" key="9">
    <source>
        <dbReference type="HAMAP-Rule" id="MF_00135"/>
    </source>
</evidence>
<organism evidence="11 12">
    <name type="scientific">Streptococcus rupicaprae</name>
    <dbReference type="NCBI Taxonomy" id="759619"/>
    <lineage>
        <taxon>Bacteria</taxon>
        <taxon>Bacillati</taxon>
        <taxon>Bacillota</taxon>
        <taxon>Bacilli</taxon>
        <taxon>Lactobacillales</taxon>
        <taxon>Streptococcaceae</taxon>
        <taxon>Streptococcus</taxon>
    </lineage>
</organism>
<evidence type="ECO:0000313" key="11">
    <source>
        <dbReference type="EMBL" id="MET3557284.1"/>
    </source>
</evidence>
<dbReference type="EC" id="5.3.1.24" evidence="3 9"/>
<evidence type="ECO:0000256" key="5">
    <source>
        <dbReference type="ARBA" id="ARBA00022605"/>
    </source>
</evidence>
<evidence type="ECO:0000259" key="10">
    <source>
        <dbReference type="Pfam" id="PF00697"/>
    </source>
</evidence>
<evidence type="ECO:0000256" key="4">
    <source>
        <dbReference type="ARBA" id="ARBA00022272"/>
    </source>
</evidence>
<dbReference type="PANTHER" id="PTHR42894:SF1">
    <property type="entry name" value="N-(5'-PHOSPHORIBOSYL)ANTHRANILATE ISOMERASE"/>
    <property type="match status" value="1"/>
</dbReference>
<dbReference type="RefSeq" id="WP_354364028.1">
    <property type="nucleotide sequence ID" value="NZ_JBEPLO010000003.1"/>
</dbReference>
<evidence type="ECO:0000256" key="3">
    <source>
        <dbReference type="ARBA" id="ARBA00012572"/>
    </source>
</evidence>